<dbReference type="Proteomes" id="UP000242414">
    <property type="component" value="Unassembled WGS sequence"/>
</dbReference>
<dbReference type="OrthoDB" id="2310186at2759"/>
<dbReference type="AlphaFoldDB" id="A0A1X0R2P2"/>
<protein>
    <submittedName>
        <fullName evidence="1">Uncharacterized protein</fullName>
    </submittedName>
</protein>
<accession>A0A1X0R2P2</accession>
<dbReference type="EMBL" id="KV921926">
    <property type="protein sequence ID" value="ORE06295.1"/>
    <property type="molecule type" value="Genomic_DNA"/>
</dbReference>
<dbReference type="VEuPathDB" id="FungiDB:BCV72DRAFT_250121"/>
<evidence type="ECO:0000313" key="1">
    <source>
        <dbReference type="EMBL" id="ORE06295.1"/>
    </source>
</evidence>
<reference evidence="1" key="1">
    <citation type="journal article" date="2016" name="Proc. Natl. Acad. Sci. U.S.A.">
        <title>Lipid metabolic changes in an early divergent fungus govern the establishment of a mutualistic symbiosis with endobacteria.</title>
        <authorList>
            <person name="Lastovetsky O.A."/>
            <person name="Gaspar M.L."/>
            <person name="Mondo S.J."/>
            <person name="LaButti K.M."/>
            <person name="Sandor L."/>
            <person name="Grigoriev I.V."/>
            <person name="Henry S.A."/>
            <person name="Pawlowska T.E."/>
        </authorList>
    </citation>
    <scope>NUCLEOTIDE SEQUENCE [LARGE SCALE GENOMIC DNA]</scope>
    <source>
        <strain evidence="1">ATCC 52814</strain>
    </source>
</reference>
<name>A0A1X0R2P2_RHIZD</name>
<organism evidence="1">
    <name type="scientific">Rhizopus microsporus var. microsporus</name>
    <dbReference type="NCBI Taxonomy" id="86635"/>
    <lineage>
        <taxon>Eukaryota</taxon>
        <taxon>Fungi</taxon>
        <taxon>Fungi incertae sedis</taxon>
        <taxon>Mucoromycota</taxon>
        <taxon>Mucoromycotina</taxon>
        <taxon>Mucoromycetes</taxon>
        <taxon>Mucorales</taxon>
        <taxon>Mucorineae</taxon>
        <taxon>Rhizopodaceae</taxon>
        <taxon>Rhizopus</taxon>
    </lineage>
</organism>
<proteinExistence type="predicted"/>
<gene>
    <name evidence="1" type="ORF">BCV72DRAFT_250121</name>
</gene>
<sequence length="84" mass="9022">MPNQIIPKGSLYCRAVPVTVVAATVYTFSRLKAASIVPVSHPLVFVPSGEPSFDSANLDRIRADWRLRNNGIGLRDVSRSGGGV</sequence>